<organism evidence="6 7">
    <name type="scientific">Devosia insulae DS-56</name>
    <dbReference type="NCBI Taxonomy" id="1116389"/>
    <lineage>
        <taxon>Bacteria</taxon>
        <taxon>Pseudomonadati</taxon>
        <taxon>Pseudomonadota</taxon>
        <taxon>Alphaproteobacteria</taxon>
        <taxon>Hyphomicrobiales</taxon>
        <taxon>Devosiaceae</taxon>
        <taxon>Devosia</taxon>
    </lineage>
</organism>
<dbReference type="Pfam" id="PF12833">
    <property type="entry name" value="HTH_18"/>
    <property type="match status" value="1"/>
</dbReference>
<proteinExistence type="predicted"/>
<dbReference type="AlphaFoldDB" id="A0A1E5XWU1"/>
<evidence type="ECO:0000313" key="6">
    <source>
        <dbReference type="EMBL" id="OEO33039.1"/>
    </source>
</evidence>
<evidence type="ECO:0000256" key="4">
    <source>
        <dbReference type="ARBA" id="ARBA00023163"/>
    </source>
</evidence>
<dbReference type="InterPro" id="IPR011051">
    <property type="entry name" value="RmlC_Cupin_sf"/>
</dbReference>
<keyword evidence="7" id="KW-1185">Reference proteome</keyword>
<dbReference type="RefSeq" id="WP_069907815.1">
    <property type="nucleotide sequence ID" value="NZ_LAJE02000040.1"/>
</dbReference>
<accession>A0A1E5XWU1</accession>
<dbReference type="SMART" id="SM00342">
    <property type="entry name" value="HTH_ARAC"/>
    <property type="match status" value="1"/>
</dbReference>
<dbReference type="PROSITE" id="PS01124">
    <property type="entry name" value="HTH_ARAC_FAMILY_2"/>
    <property type="match status" value="1"/>
</dbReference>
<name>A0A1E5XWU1_9HYPH</name>
<dbReference type="Pfam" id="PF02311">
    <property type="entry name" value="AraC_binding"/>
    <property type="match status" value="1"/>
</dbReference>
<dbReference type="Proteomes" id="UP000095463">
    <property type="component" value="Unassembled WGS sequence"/>
</dbReference>
<dbReference type="PANTHER" id="PTHR46796">
    <property type="entry name" value="HTH-TYPE TRANSCRIPTIONAL ACTIVATOR RHAS-RELATED"/>
    <property type="match status" value="1"/>
</dbReference>
<keyword evidence="2" id="KW-0238">DNA-binding</keyword>
<dbReference type="InterPro" id="IPR050204">
    <property type="entry name" value="AraC_XylS_family_regulators"/>
</dbReference>
<dbReference type="InterPro" id="IPR018062">
    <property type="entry name" value="HTH_AraC-typ_CS"/>
</dbReference>
<feature type="domain" description="HTH araC/xylS-type" evidence="5">
    <location>
        <begin position="196"/>
        <end position="296"/>
    </location>
</feature>
<keyword evidence="3" id="KW-0010">Activator</keyword>
<dbReference type="Gene3D" id="2.60.120.10">
    <property type="entry name" value="Jelly Rolls"/>
    <property type="match status" value="1"/>
</dbReference>
<gene>
    <name evidence="6" type="ORF">VW23_008490</name>
</gene>
<dbReference type="Gene3D" id="1.10.10.60">
    <property type="entry name" value="Homeodomain-like"/>
    <property type="match status" value="2"/>
</dbReference>
<evidence type="ECO:0000256" key="3">
    <source>
        <dbReference type="ARBA" id="ARBA00023159"/>
    </source>
</evidence>
<dbReference type="SUPFAM" id="SSF46689">
    <property type="entry name" value="Homeodomain-like"/>
    <property type="match status" value="1"/>
</dbReference>
<dbReference type="GO" id="GO:0003700">
    <property type="term" value="F:DNA-binding transcription factor activity"/>
    <property type="evidence" value="ECO:0007669"/>
    <property type="project" value="InterPro"/>
</dbReference>
<dbReference type="InterPro" id="IPR020449">
    <property type="entry name" value="Tscrpt_reg_AraC-type_HTH"/>
</dbReference>
<evidence type="ECO:0000313" key="7">
    <source>
        <dbReference type="Proteomes" id="UP000095463"/>
    </source>
</evidence>
<dbReference type="SUPFAM" id="SSF51182">
    <property type="entry name" value="RmlC-like cupins"/>
    <property type="match status" value="1"/>
</dbReference>
<evidence type="ECO:0000259" key="5">
    <source>
        <dbReference type="PROSITE" id="PS01124"/>
    </source>
</evidence>
<dbReference type="OrthoDB" id="9814125at2"/>
<dbReference type="InterPro" id="IPR009057">
    <property type="entry name" value="Homeodomain-like_sf"/>
</dbReference>
<dbReference type="EMBL" id="LAJE02000040">
    <property type="protein sequence ID" value="OEO33039.1"/>
    <property type="molecule type" value="Genomic_DNA"/>
</dbReference>
<protein>
    <recommendedName>
        <fullName evidence="5">HTH araC/xylS-type domain-containing protein</fullName>
    </recommendedName>
</protein>
<evidence type="ECO:0000256" key="1">
    <source>
        <dbReference type="ARBA" id="ARBA00023015"/>
    </source>
</evidence>
<dbReference type="PRINTS" id="PR00032">
    <property type="entry name" value="HTHARAC"/>
</dbReference>
<keyword evidence="1" id="KW-0805">Transcription regulation</keyword>
<evidence type="ECO:0000256" key="2">
    <source>
        <dbReference type="ARBA" id="ARBA00023125"/>
    </source>
</evidence>
<dbReference type="InterPro" id="IPR014710">
    <property type="entry name" value="RmlC-like_jellyroll"/>
</dbReference>
<dbReference type="PROSITE" id="PS00041">
    <property type="entry name" value="HTH_ARAC_FAMILY_1"/>
    <property type="match status" value="1"/>
</dbReference>
<dbReference type="InterPro" id="IPR003313">
    <property type="entry name" value="AraC-bd"/>
</dbReference>
<comment type="caution">
    <text evidence="6">The sequence shown here is derived from an EMBL/GenBank/DDBJ whole genome shotgun (WGS) entry which is preliminary data.</text>
</comment>
<keyword evidence="4" id="KW-0804">Transcription</keyword>
<sequence length="299" mass="33142">MNPGSPFAAHYTIEQSTVQLSAGRPVRAQRLEVIEDVPPHDHAYHEICIVTSGSAMHRTKNGRAPLARGDVVVVPPGEVHAFERIERIEVINAYYLSEWLMGDLGLLWTEPGAVPLFLSTTLMRSQIVDTVQMRLDADDFELVAAELAQIEAEGNRAAPSPLFLRCALQKAVATMARAWMRHDPTSATLTFRPEVWTAMEAIDRAAGAGTPYSVARSARAAGLSVDHFSALFRASTGYGPTDFFQRRRIHRSCTLLLNPRPSITEIAAELGYSDAPHFCRLFKRYQGMTPSAYRTIYNV</sequence>
<dbReference type="InterPro" id="IPR018060">
    <property type="entry name" value="HTH_AraC"/>
</dbReference>
<dbReference type="GO" id="GO:0043565">
    <property type="term" value="F:sequence-specific DNA binding"/>
    <property type="evidence" value="ECO:0007669"/>
    <property type="project" value="InterPro"/>
</dbReference>
<reference evidence="6 7" key="1">
    <citation type="journal article" date="2015" name="Genome Announc.">
        <title>Genome Assemblies of Three Soil-Associated Devosia species: D. insulae, D. limi, and D. soli.</title>
        <authorList>
            <person name="Hassan Y.I."/>
            <person name="Lepp D."/>
            <person name="Zhou T."/>
        </authorList>
    </citation>
    <scope>NUCLEOTIDE SEQUENCE [LARGE SCALE GENOMIC DNA]</scope>
    <source>
        <strain evidence="6 7">DS-56</strain>
    </source>
</reference>